<evidence type="ECO:0000259" key="20">
    <source>
        <dbReference type="Pfam" id="PF02932"/>
    </source>
</evidence>
<evidence type="ECO:0000256" key="12">
    <source>
        <dbReference type="ARBA" id="ARBA00023180"/>
    </source>
</evidence>
<proteinExistence type="inferred from homology"/>
<feature type="signal peptide" evidence="17">
    <location>
        <begin position="1"/>
        <end position="18"/>
    </location>
</feature>
<dbReference type="FunFam" id="1.20.58.390:FF:000038">
    <property type="entry name" value="Acetylcholine receptor subunit beta-like 1"/>
    <property type="match status" value="1"/>
</dbReference>
<comment type="caution">
    <text evidence="17">Lacks conserved residue(s) required for the propagation of feature annotation.</text>
</comment>
<protein>
    <submittedName>
        <fullName evidence="21">Uncharacterized protein</fullName>
    </submittedName>
</protein>
<evidence type="ECO:0000256" key="16">
    <source>
        <dbReference type="ARBA" id="ARBA00034104"/>
    </source>
</evidence>
<dbReference type="PANTHER" id="PTHR18945">
    <property type="entry name" value="NEUROTRANSMITTER GATED ION CHANNEL"/>
    <property type="match status" value="1"/>
</dbReference>
<keyword evidence="15 17" id="KW-0407">Ion channel</keyword>
<dbReference type="Gene3D" id="2.70.170.10">
    <property type="entry name" value="Neurotransmitter-gated ion-channel ligand-binding domain"/>
    <property type="match status" value="2"/>
</dbReference>
<evidence type="ECO:0000256" key="7">
    <source>
        <dbReference type="ARBA" id="ARBA00023018"/>
    </source>
</evidence>
<evidence type="ECO:0000256" key="10">
    <source>
        <dbReference type="ARBA" id="ARBA00023157"/>
    </source>
</evidence>
<dbReference type="InterPro" id="IPR006202">
    <property type="entry name" value="Neur_chan_lig-bd"/>
</dbReference>
<evidence type="ECO:0000256" key="2">
    <source>
        <dbReference type="ARBA" id="ARBA00022448"/>
    </source>
</evidence>
<dbReference type="GO" id="GO:0004888">
    <property type="term" value="F:transmembrane signaling receptor activity"/>
    <property type="evidence" value="ECO:0007669"/>
    <property type="project" value="InterPro"/>
</dbReference>
<feature type="transmembrane region" description="Helical" evidence="17">
    <location>
        <begin position="301"/>
        <end position="318"/>
    </location>
</feature>
<dbReference type="InterPro" id="IPR036734">
    <property type="entry name" value="Neur_chan_lig-bd_sf"/>
</dbReference>
<feature type="domain" description="Neurotransmitter-gated ion-channel ligand-binding" evidence="19">
    <location>
        <begin position="60"/>
        <end position="265"/>
    </location>
</feature>
<evidence type="ECO:0000256" key="4">
    <source>
        <dbReference type="ARBA" id="ARBA00022692"/>
    </source>
</evidence>
<evidence type="ECO:0000256" key="13">
    <source>
        <dbReference type="ARBA" id="ARBA00023257"/>
    </source>
</evidence>
<evidence type="ECO:0000256" key="3">
    <source>
        <dbReference type="ARBA" id="ARBA00022475"/>
    </source>
</evidence>
<comment type="subcellular location">
    <subcellularLocation>
        <location evidence="16">Postsynaptic cell membrane</location>
        <topology evidence="16">Multi-pass membrane protein</topology>
    </subcellularLocation>
</comment>
<keyword evidence="4 17" id="KW-0812">Transmembrane</keyword>
<evidence type="ECO:0000256" key="5">
    <source>
        <dbReference type="ARBA" id="ARBA00022729"/>
    </source>
</evidence>
<feature type="transmembrane region" description="Helical" evidence="17">
    <location>
        <begin position="844"/>
        <end position="864"/>
    </location>
</feature>
<dbReference type="SUPFAM" id="SSF90112">
    <property type="entry name" value="Neurotransmitter-gated ion-channel transmembrane pore"/>
    <property type="match status" value="2"/>
</dbReference>
<organism evidence="21 22">
    <name type="scientific">Cylicocyclus nassatus</name>
    <name type="common">Nematode worm</name>
    <dbReference type="NCBI Taxonomy" id="53992"/>
    <lineage>
        <taxon>Eukaryota</taxon>
        <taxon>Metazoa</taxon>
        <taxon>Ecdysozoa</taxon>
        <taxon>Nematoda</taxon>
        <taxon>Chromadorea</taxon>
        <taxon>Rhabditida</taxon>
        <taxon>Rhabditina</taxon>
        <taxon>Rhabditomorpha</taxon>
        <taxon>Strongyloidea</taxon>
        <taxon>Strongylidae</taxon>
        <taxon>Cylicocyclus</taxon>
    </lineage>
</organism>
<feature type="region of interest" description="Disordered" evidence="18">
    <location>
        <begin position="23"/>
        <end position="54"/>
    </location>
</feature>
<keyword evidence="6 17" id="KW-1133">Transmembrane helix</keyword>
<dbReference type="PRINTS" id="PR00254">
    <property type="entry name" value="NICOTINICR"/>
</dbReference>
<dbReference type="Proteomes" id="UP001176961">
    <property type="component" value="Unassembled WGS sequence"/>
</dbReference>
<evidence type="ECO:0000256" key="15">
    <source>
        <dbReference type="ARBA" id="ARBA00023303"/>
    </source>
</evidence>
<dbReference type="FunFam" id="2.70.170.10:FF:000023">
    <property type="entry name" value="Acetylcholine receptor subunit beta-like 1"/>
    <property type="match status" value="1"/>
</dbReference>
<sequence>MLPLTALTLLFCFSSVHCHSKPSNAREFNKNRAEDEAVDEDSTESTRRFSASDFEEGEDEERLVIDLFRDYNSLIRPVRNVTSPPVTVDFGVAMILLINVDEKNQILQTNVWLTMKWNDFQLRWNPLDYGNISNLHVPSDRVWLPDIVLFNNADGNYEVSFRSNAFVDSTGDVTWVPPAMFKSSCRIDVEWFPFDEQSCTLVFGSWTYNSDEVVLNWYNNIKAVQLTDYSYSGIWDVIDVPGYLINKKETKESKIVFHVVIRRKTLFYTVILIIPTVLMAFLSMMAFYLPADSAEKISLTINLLLALVVFLLLVSKILPPTSNIPLMGKYLLMAFVLNITTVVVTVVIVNVYFRSAISHEMPNYVRRIFLEFLPRVLMMKRPERIPIFNGYFVEEYCASEIFDAILIPVTFSSRDEDRLVADLFNGYNSLIRPVPNATSPPIEVAFSLALVLLINIDEKNQIMHTNVWPTMRWLDYQMRWDPRMYGGIETIRVPPDKVWLPDIVLFNNADGNYLVSFYSNVVVEHTGEMLWVPPAVYKSSCIIDVEYFPFDEQVCSLTFGSWTFKKEEVQITYHMGKRQVELNDYSFSGIWDVMEVPGLLIEDRSKITYQIRIRRKTLFYTVILIMPTVLMAFLSMMVFYLPCEASEKITLAISILLALVVFLLLVSKILPPTSSNIPLMAKYLLMTFVMNMITIMVTVIIINVYFRGPATHTMPNWVRTLFLKHLPLLLIMRRPESTELELKRAREAKKERRGLRGVLSSMRHPDLRIARSNGSAEVEEEAQASSTKQEEVLDARTQEDPAFSSEAKQAMEAIEYITRHLTRDNDYKRQCDEWKYVSMVLDRLLLYIFFAATTGGTMGVLFSAPNVFEYVDQAAVIENLKQSAIAEQNNAGFTF</sequence>
<keyword evidence="9 17" id="KW-0472">Membrane</keyword>
<dbReference type="InterPro" id="IPR006029">
    <property type="entry name" value="Neurotrans-gated_channel_TM"/>
</dbReference>
<evidence type="ECO:0000256" key="14">
    <source>
        <dbReference type="ARBA" id="ARBA00023286"/>
    </source>
</evidence>
<dbReference type="PRINTS" id="PR00252">
    <property type="entry name" value="NRIONCHANNEL"/>
</dbReference>
<keyword evidence="22" id="KW-1185">Reference proteome</keyword>
<accession>A0AA36DTW2</accession>
<keyword evidence="7" id="KW-0770">Synapse</keyword>
<comment type="similarity">
    <text evidence="1">Belongs to the ligand-gated ion channel (TC 1.A.9) family. Acetylcholine receptor (TC 1.A.9.1) subfamily.</text>
</comment>
<evidence type="ECO:0000256" key="11">
    <source>
        <dbReference type="ARBA" id="ARBA00023170"/>
    </source>
</evidence>
<dbReference type="Pfam" id="PF02932">
    <property type="entry name" value="Neur_chan_memb"/>
    <property type="match status" value="2"/>
</dbReference>
<dbReference type="InterPro" id="IPR036719">
    <property type="entry name" value="Neuro-gated_channel_TM_sf"/>
</dbReference>
<dbReference type="Gene3D" id="1.20.58.390">
    <property type="entry name" value="Neurotransmitter-gated ion-channel transmembrane domain"/>
    <property type="match status" value="3"/>
</dbReference>
<evidence type="ECO:0000256" key="17">
    <source>
        <dbReference type="RuleBase" id="RU000687"/>
    </source>
</evidence>
<keyword evidence="5 17" id="KW-0732">Signal</keyword>
<dbReference type="InterPro" id="IPR002394">
    <property type="entry name" value="Nicotinic_acetylcholine_rcpt"/>
</dbReference>
<dbReference type="FunFam" id="1.20.58.390:FF:000086">
    <property type="entry name" value="Acetylcholine receptor subunit beta-type acr-2"/>
    <property type="match status" value="1"/>
</dbReference>
<feature type="transmembrane region" description="Helical" evidence="17">
    <location>
        <begin position="266"/>
        <end position="289"/>
    </location>
</feature>
<dbReference type="InterPro" id="IPR006201">
    <property type="entry name" value="Neur_channel"/>
</dbReference>
<dbReference type="GO" id="GO:0043025">
    <property type="term" value="C:neuronal cell body"/>
    <property type="evidence" value="ECO:0007669"/>
    <property type="project" value="UniProtKB-ARBA"/>
</dbReference>
<feature type="region of interest" description="Disordered" evidence="18">
    <location>
        <begin position="771"/>
        <end position="793"/>
    </location>
</feature>
<keyword evidence="8 17" id="KW-0406">Ion transport</keyword>
<evidence type="ECO:0000256" key="6">
    <source>
        <dbReference type="ARBA" id="ARBA00022989"/>
    </source>
</evidence>
<feature type="transmembrane region" description="Helical" evidence="17">
    <location>
        <begin position="651"/>
        <end position="671"/>
    </location>
</feature>
<feature type="chain" id="PRO_5041480179" evidence="17">
    <location>
        <begin position="19"/>
        <end position="895"/>
    </location>
</feature>
<feature type="domain" description="Neurotransmitter-gated ion-channel transmembrane" evidence="20">
    <location>
        <begin position="624"/>
        <end position="860"/>
    </location>
</feature>
<gene>
    <name evidence="21" type="ORF">CYNAS_LOCUS4970</name>
</gene>
<evidence type="ECO:0000256" key="9">
    <source>
        <dbReference type="ARBA" id="ARBA00023136"/>
    </source>
</evidence>
<dbReference type="CDD" id="cd19032">
    <property type="entry name" value="LGIC_ECD_nAChR_proto_beta-like"/>
    <property type="match status" value="2"/>
</dbReference>
<feature type="transmembrane region" description="Helical" evidence="17">
    <location>
        <begin position="683"/>
        <end position="705"/>
    </location>
</feature>
<dbReference type="PROSITE" id="PS00236">
    <property type="entry name" value="NEUROTR_ION_CHANNEL"/>
    <property type="match status" value="2"/>
</dbReference>
<dbReference type="GO" id="GO:0045211">
    <property type="term" value="C:postsynaptic membrane"/>
    <property type="evidence" value="ECO:0007669"/>
    <property type="project" value="UniProtKB-SubCell"/>
</dbReference>
<evidence type="ECO:0000313" key="21">
    <source>
        <dbReference type="EMBL" id="CAJ0592987.1"/>
    </source>
</evidence>
<keyword evidence="12" id="KW-0325">Glycoprotein</keyword>
<evidence type="ECO:0000259" key="19">
    <source>
        <dbReference type="Pfam" id="PF02931"/>
    </source>
</evidence>
<dbReference type="SUPFAM" id="SSF63712">
    <property type="entry name" value="Nicotinic receptor ligand binding domain-like"/>
    <property type="match status" value="2"/>
</dbReference>
<dbReference type="AlphaFoldDB" id="A0AA36DTW2"/>
<name>A0AA36DTW2_CYLNA</name>
<dbReference type="EMBL" id="CATQJL010000112">
    <property type="protein sequence ID" value="CAJ0592987.1"/>
    <property type="molecule type" value="Genomic_DNA"/>
</dbReference>
<dbReference type="GO" id="GO:0046662">
    <property type="term" value="P:regulation of egg-laying behavior"/>
    <property type="evidence" value="ECO:0007669"/>
    <property type="project" value="UniProtKB-ARBA"/>
</dbReference>
<feature type="transmembrane region" description="Helical" evidence="17">
    <location>
        <begin position="330"/>
        <end position="353"/>
    </location>
</feature>
<evidence type="ECO:0000256" key="8">
    <source>
        <dbReference type="ARBA" id="ARBA00023065"/>
    </source>
</evidence>
<dbReference type="InterPro" id="IPR038050">
    <property type="entry name" value="Neuro_actylchol_rec"/>
</dbReference>
<feature type="transmembrane region" description="Helical" evidence="17">
    <location>
        <begin position="618"/>
        <end position="639"/>
    </location>
</feature>
<keyword evidence="11" id="KW-0675">Receptor</keyword>
<keyword evidence="3" id="KW-1003">Cell membrane</keyword>
<reference evidence="21" key="1">
    <citation type="submission" date="2023-07" db="EMBL/GenBank/DDBJ databases">
        <authorList>
            <consortium name="CYATHOMIX"/>
        </authorList>
    </citation>
    <scope>NUCLEOTIDE SEQUENCE</scope>
    <source>
        <strain evidence="21">N/A</strain>
    </source>
</reference>
<keyword evidence="13" id="KW-0628">Postsynaptic cell membrane</keyword>
<keyword evidence="10" id="KW-1015">Disulfide bond</keyword>
<evidence type="ECO:0000256" key="18">
    <source>
        <dbReference type="SAM" id="MobiDB-lite"/>
    </source>
</evidence>
<evidence type="ECO:0000313" key="22">
    <source>
        <dbReference type="Proteomes" id="UP001176961"/>
    </source>
</evidence>
<dbReference type="Pfam" id="PF02931">
    <property type="entry name" value="Neur_chan_LBD"/>
    <property type="match status" value="2"/>
</dbReference>
<dbReference type="FunFam" id="2.70.170.10:FF:000016">
    <property type="entry name" value="Nicotinic acetylcholine receptor subunit"/>
    <property type="match status" value="1"/>
</dbReference>
<feature type="domain" description="Neurotransmitter-gated ion-channel ligand-binding" evidence="19">
    <location>
        <begin position="416"/>
        <end position="617"/>
    </location>
</feature>
<keyword evidence="2 17" id="KW-0813">Transport</keyword>
<dbReference type="InterPro" id="IPR018000">
    <property type="entry name" value="Neurotransmitter_ion_chnl_CS"/>
</dbReference>
<evidence type="ECO:0000256" key="1">
    <source>
        <dbReference type="ARBA" id="ARBA00009237"/>
    </source>
</evidence>
<feature type="domain" description="Neurotransmitter-gated ion-channel transmembrane" evidence="20">
    <location>
        <begin position="272"/>
        <end position="384"/>
    </location>
</feature>
<keyword evidence="14" id="KW-1071">Ligand-gated ion channel</keyword>
<dbReference type="NCBIfam" id="TIGR00860">
    <property type="entry name" value="LIC"/>
    <property type="match status" value="1"/>
</dbReference>
<dbReference type="GO" id="GO:0022848">
    <property type="term" value="F:acetylcholine-gated monoatomic cation-selective channel activity"/>
    <property type="evidence" value="ECO:0007669"/>
    <property type="project" value="InterPro"/>
</dbReference>
<comment type="caution">
    <text evidence="21">The sequence shown here is derived from an EMBL/GenBank/DDBJ whole genome shotgun (WGS) entry which is preliminary data.</text>
</comment>